<feature type="region of interest" description="Disordered" evidence="1">
    <location>
        <begin position="49"/>
        <end position="74"/>
    </location>
</feature>
<feature type="compositionally biased region" description="Basic and acidic residues" evidence="1">
    <location>
        <begin position="54"/>
        <end position="67"/>
    </location>
</feature>
<evidence type="ECO:0000256" key="1">
    <source>
        <dbReference type="SAM" id="MobiDB-lite"/>
    </source>
</evidence>
<sequence>MYSNLGNLEINNNNNKMLGKKRIKIESQVCYFASRYWTASNSANGLMMRSTSTVEKKKERKETETKRKIERQKK</sequence>
<proteinExistence type="predicted"/>
<reference evidence="2 3" key="1">
    <citation type="submission" date="2016-03" db="EMBL/GenBank/DDBJ databases">
        <title>EvidentialGene: Evidence-directed Construction of Genes on Genomes.</title>
        <authorList>
            <person name="Gilbert D.G."/>
            <person name="Choi J.-H."/>
            <person name="Mockaitis K."/>
            <person name="Colbourne J."/>
            <person name="Pfrender M."/>
        </authorList>
    </citation>
    <scope>NUCLEOTIDE SEQUENCE [LARGE SCALE GENOMIC DNA]</scope>
    <source>
        <strain evidence="2 3">Xinb3</strain>
        <tissue evidence="2">Complete organism</tissue>
    </source>
</reference>
<dbReference type="Proteomes" id="UP000076858">
    <property type="component" value="Unassembled WGS sequence"/>
</dbReference>
<organism evidence="2 3">
    <name type="scientific">Daphnia magna</name>
    <dbReference type="NCBI Taxonomy" id="35525"/>
    <lineage>
        <taxon>Eukaryota</taxon>
        <taxon>Metazoa</taxon>
        <taxon>Ecdysozoa</taxon>
        <taxon>Arthropoda</taxon>
        <taxon>Crustacea</taxon>
        <taxon>Branchiopoda</taxon>
        <taxon>Diplostraca</taxon>
        <taxon>Cladocera</taxon>
        <taxon>Anomopoda</taxon>
        <taxon>Daphniidae</taxon>
        <taxon>Daphnia</taxon>
    </lineage>
</organism>
<gene>
    <name evidence="2" type="ORF">APZ42_031027</name>
</gene>
<dbReference type="EMBL" id="LRGB01002864">
    <property type="protein sequence ID" value="KZS05767.1"/>
    <property type="molecule type" value="Genomic_DNA"/>
</dbReference>
<evidence type="ECO:0000313" key="3">
    <source>
        <dbReference type="Proteomes" id="UP000076858"/>
    </source>
</evidence>
<evidence type="ECO:0000313" key="2">
    <source>
        <dbReference type="EMBL" id="KZS05767.1"/>
    </source>
</evidence>
<accession>A0A0P5DM90</accession>
<dbReference type="AlphaFoldDB" id="A0A0P5DM90"/>
<keyword evidence="3" id="KW-1185">Reference proteome</keyword>
<comment type="caution">
    <text evidence="2">The sequence shown here is derived from an EMBL/GenBank/DDBJ whole genome shotgun (WGS) entry which is preliminary data.</text>
</comment>
<protein>
    <submittedName>
        <fullName evidence="2">Uncharacterized protein</fullName>
    </submittedName>
</protein>
<name>A0A0P5DM90_9CRUS</name>